<proteinExistence type="predicted"/>
<feature type="domain" description="Carboxymuconolactone decarboxylase-like" evidence="1">
    <location>
        <begin position="1"/>
        <end position="60"/>
    </location>
</feature>
<dbReference type="GO" id="GO:0051920">
    <property type="term" value="F:peroxiredoxin activity"/>
    <property type="evidence" value="ECO:0007669"/>
    <property type="project" value="InterPro"/>
</dbReference>
<dbReference type="AlphaFoldDB" id="A0A382IF74"/>
<dbReference type="EMBL" id="UINC01067045">
    <property type="protein sequence ID" value="SVB98344.1"/>
    <property type="molecule type" value="Genomic_DNA"/>
</dbReference>
<dbReference type="Pfam" id="PF02627">
    <property type="entry name" value="CMD"/>
    <property type="match status" value="2"/>
</dbReference>
<feature type="non-terminal residue" evidence="2">
    <location>
        <position position="1"/>
    </location>
</feature>
<accession>A0A382IF74</accession>
<name>A0A382IF74_9ZZZZ</name>
<dbReference type="InterPro" id="IPR029032">
    <property type="entry name" value="AhpD-like"/>
</dbReference>
<evidence type="ECO:0000313" key="2">
    <source>
        <dbReference type="EMBL" id="SVB98344.1"/>
    </source>
</evidence>
<protein>
    <recommendedName>
        <fullName evidence="1">Carboxymuconolactone decarboxylase-like domain-containing protein</fullName>
    </recommendedName>
</protein>
<organism evidence="2">
    <name type="scientific">marine metagenome</name>
    <dbReference type="NCBI Taxonomy" id="408172"/>
    <lineage>
        <taxon>unclassified sequences</taxon>
        <taxon>metagenomes</taxon>
        <taxon>ecological metagenomes</taxon>
    </lineage>
</organism>
<dbReference type="Gene3D" id="1.20.1290.10">
    <property type="entry name" value="AhpD-like"/>
    <property type="match status" value="2"/>
</dbReference>
<sequence length="193" mass="21195">RDRSLITVAVTQALYRTEELRRYLELALENGVTREEIAELLTHVTMYAGWPTGSNASRVAIDVYGRLGIDYPPAADPVNLEVDLQGRPAGYPAIPYLSALTRTLLFDESDGIWARPVLSPRDRSMITVSVGQALYATDQLRGHVGRALNNGLTQDEIREIITHVTFYAGWPTGSNAARVAAEVFEERGLPIGG</sequence>
<evidence type="ECO:0000259" key="1">
    <source>
        <dbReference type="Pfam" id="PF02627"/>
    </source>
</evidence>
<dbReference type="InterPro" id="IPR003779">
    <property type="entry name" value="CMD-like"/>
</dbReference>
<dbReference type="PANTHER" id="PTHR33570">
    <property type="entry name" value="4-CARBOXYMUCONOLACTONE DECARBOXYLASE FAMILY PROTEIN"/>
    <property type="match status" value="1"/>
</dbReference>
<dbReference type="InterPro" id="IPR052512">
    <property type="entry name" value="4CMD/NDH-1_regulator"/>
</dbReference>
<dbReference type="SUPFAM" id="SSF69118">
    <property type="entry name" value="AhpD-like"/>
    <property type="match status" value="2"/>
</dbReference>
<dbReference type="PANTHER" id="PTHR33570:SF9">
    <property type="entry name" value="BLL4600 PROTEIN"/>
    <property type="match status" value="1"/>
</dbReference>
<reference evidence="2" key="1">
    <citation type="submission" date="2018-05" db="EMBL/GenBank/DDBJ databases">
        <authorList>
            <person name="Lanie J.A."/>
            <person name="Ng W.-L."/>
            <person name="Kazmierczak K.M."/>
            <person name="Andrzejewski T.M."/>
            <person name="Davidsen T.M."/>
            <person name="Wayne K.J."/>
            <person name="Tettelin H."/>
            <person name="Glass J.I."/>
            <person name="Rusch D."/>
            <person name="Podicherti R."/>
            <person name="Tsui H.-C.T."/>
            <person name="Winkler M.E."/>
        </authorList>
    </citation>
    <scope>NUCLEOTIDE SEQUENCE</scope>
</reference>
<feature type="domain" description="Carboxymuconolactone decarboxylase-like" evidence="1">
    <location>
        <begin position="110"/>
        <end position="182"/>
    </location>
</feature>
<gene>
    <name evidence="2" type="ORF">METZ01_LOCUS251198</name>
</gene>